<proteinExistence type="predicted"/>
<evidence type="ECO:0008006" key="3">
    <source>
        <dbReference type="Google" id="ProtNLM"/>
    </source>
</evidence>
<name>A0A2A5KNA9_9HYPH</name>
<accession>A0A2A5KNA9</accession>
<protein>
    <recommendedName>
        <fullName evidence="3">HNH endonuclease</fullName>
    </recommendedName>
</protein>
<dbReference type="AlphaFoldDB" id="A0A2A5KNA9"/>
<gene>
    <name evidence="1" type="ORF">CPT34_24800</name>
</gene>
<dbReference type="Gene3D" id="1.10.30.50">
    <property type="match status" value="1"/>
</dbReference>
<dbReference type="EMBL" id="NXDM01000027">
    <property type="protein sequence ID" value="PCK78495.1"/>
    <property type="molecule type" value="Genomic_DNA"/>
</dbReference>
<organism evidence="1 2">
    <name type="scientific">Rhizobium sophoriradicis</name>
    <dbReference type="NCBI Taxonomy" id="1535245"/>
    <lineage>
        <taxon>Bacteria</taxon>
        <taxon>Pseudomonadati</taxon>
        <taxon>Pseudomonadota</taxon>
        <taxon>Alphaproteobacteria</taxon>
        <taxon>Hyphomicrobiales</taxon>
        <taxon>Rhizobiaceae</taxon>
        <taxon>Rhizobium/Agrobacterium group</taxon>
        <taxon>Rhizobium</taxon>
    </lineage>
</organism>
<dbReference type="Proteomes" id="UP000218807">
    <property type="component" value="Unassembled WGS sequence"/>
</dbReference>
<keyword evidence="2" id="KW-1185">Reference proteome</keyword>
<reference evidence="1 2" key="1">
    <citation type="submission" date="2017-09" db="EMBL/GenBank/DDBJ databases">
        <title>Comparative genomics of rhizobia isolated from Phaseolus vulgaris in China.</title>
        <authorList>
            <person name="Tong W."/>
        </authorList>
    </citation>
    <scope>NUCLEOTIDE SEQUENCE [LARGE SCALE GENOMIC DNA]</scope>
    <source>
        <strain evidence="1 2">L101</strain>
    </source>
</reference>
<comment type="caution">
    <text evidence="1">The sequence shown here is derived from an EMBL/GenBank/DDBJ whole genome shotgun (WGS) entry which is preliminary data.</text>
</comment>
<evidence type="ECO:0000313" key="1">
    <source>
        <dbReference type="EMBL" id="PCK78495.1"/>
    </source>
</evidence>
<sequence>MIRHQFDIDAVEEAIAALDANWLDKAKKRTAKFIAQKAYKEASSIWSTVKPVYMRLQHDKCIFCEQRLEGGAYGPVTWDVEHFRPKSNVGIWPDPTRHSDLIYANIGTASASGYYWLAYELWNYAASCKVCNSIFKLNWFPIAAPRASSEADALDHEQAFLCYPLGERDVDPEDLVTFTLTTAVPTHREGPLNLRGRIIIDFFGLNKRDAIHRDRAQMIGLTGMLLDERDRGTASAEKLSALEQLNGPHVPHAACVRAFKRLWATDAVTARRGYEACLAYGFDPSHAPPTL</sequence>
<dbReference type="RefSeq" id="WP_096764300.1">
    <property type="nucleotide sequence ID" value="NZ_NXDM01000027.1"/>
</dbReference>
<evidence type="ECO:0000313" key="2">
    <source>
        <dbReference type="Proteomes" id="UP000218807"/>
    </source>
</evidence>